<dbReference type="SMART" id="SM00421">
    <property type="entry name" value="HTH_LUXR"/>
    <property type="match status" value="1"/>
</dbReference>
<keyword evidence="3" id="KW-0731">Sigma factor</keyword>
<evidence type="ECO:0000259" key="5">
    <source>
        <dbReference type="SMART" id="SM00421"/>
    </source>
</evidence>
<evidence type="ECO:0000313" key="6">
    <source>
        <dbReference type="EMBL" id="MCD2424610.1"/>
    </source>
</evidence>
<evidence type="ECO:0000256" key="3">
    <source>
        <dbReference type="ARBA" id="ARBA00023082"/>
    </source>
</evidence>
<dbReference type="CDD" id="cd06171">
    <property type="entry name" value="Sigma70_r4"/>
    <property type="match status" value="1"/>
</dbReference>
<dbReference type="InterPro" id="IPR000792">
    <property type="entry name" value="Tscrpt_reg_LuxR_C"/>
</dbReference>
<keyword evidence="4" id="KW-0804">Transcription</keyword>
<evidence type="ECO:0000256" key="1">
    <source>
        <dbReference type="ARBA" id="ARBA00010641"/>
    </source>
</evidence>
<dbReference type="SUPFAM" id="SSF88946">
    <property type="entry name" value="Sigma2 domain of RNA polymerase sigma factors"/>
    <property type="match status" value="1"/>
</dbReference>
<comment type="caution">
    <text evidence="6">The sequence shown here is derived from an EMBL/GenBank/DDBJ whole genome shotgun (WGS) entry which is preliminary data.</text>
</comment>
<dbReference type="PANTHER" id="PTHR43133">
    <property type="entry name" value="RNA POLYMERASE ECF-TYPE SIGMA FACTO"/>
    <property type="match status" value="1"/>
</dbReference>
<gene>
    <name evidence="6" type="ORF">LQ567_17650</name>
</gene>
<organism evidence="6 7">
    <name type="scientific">Niabella pedocola</name>
    <dbReference type="NCBI Taxonomy" id="1752077"/>
    <lineage>
        <taxon>Bacteria</taxon>
        <taxon>Pseudomonadati</taxon>
        <taxon>Bacteroidota</taxon>
        <taxon>Chitinophagia</taxon>
        <taxon>Chitinophagales</taxon>
        <taxon>Chitinophagaceae</taxon>
        <taxon>Niabella</taxon>
    </lineage>
</organism>
<protein>
    <submittedName>
        <fullName evidence="6">RNA polymerase sigma-70 factor</fullName>
    </submittedName>
</protein>
<name>A0ABS8PU65_9BACT</name>
<dbReference type="Pfam" id="PF08281">
    <property type="entry name" value="Sigma70_r4_2"/>
    <property type="match status" value="1"/>
</dbReference>
<evidence type="ECO:0000313" key="7">
    <source>
        <dbReference type="Proteomes" id="UP001199816"/>
    </source>
</evidence>
<dbReference type="InterPro" id="IPR013324">
    <property type="entry name" value="RNA_pol_sigma_r3/r4-like"/>
</dbReference>
<dbReference type="InterPro" id="IPR014284">
    <property type="entry name" value="RNA_pol_sigma-70_dom"/>
</dbReference>
<dbReference type="RefSeq" id="WP_231006755.1">
    <property type="nucleotide sequence ID" value="NZ_JAJNEC010000005.1"/>
</dbReference>
<dbReference type="InterPro" id="IPR014327">
    <property type="entry name" value="RNA_pol_sigma70_bacteroid"/>
</dbReference>
<keyword evidence="2" id="KW-0805">Transcription regulation</keyword>
<dbReference type="PANTHER" id="PTHR43133:SF46">
    <property type="entry name" value="RNA POLYMERASE SIGMA-70 FACTOR ECF SUBFAMILY"/>
    <property type="match status" value="1"/>
</dbReference>
<dbReference type="EMBL" id="JAJNEC010000005">
    <property type="protein sequence ID" value="MCD2424610.1"/>
    <property type="molecule type" value="Genomic_DNA"/>
</dbReference>
<keyword evidence="7" id="KW-1185">Reference proteome</keyword>
<accession>A0ABS8PU65</accession>
<dbReference type="NCBIfam" id="TIGR02937">
    <property type="entry name" value="sigma70-ECF"/>
    <property type="match status" value="1"/>
</dbReference>
<dbReference type="SUPFAM" id="SSF88659">
    <property type="entry name" value="Sigma3 and sigma4 domains of RNA polymerase sigma factors"/>
    <property type="match status" value="1"/>
</dbReference>
<dbReference type="InterPro" id="IPR013325">
    <property type="entry name" value="RNA_pol_sigma_r2"/>
</dbReference>
<comment type="similarity">
    <text evidence="1">Belongs to the sigma-70 factor family. ECF subfamily.</text>
</comment>
<dbReference type="InterPro" id="IPR007627">
    <property type="entry name" value="RNA_pol_sigma70_r2"/>
</dbReference>
<dbReference type="InterPro" id="IPR039425">
    <property type="entry name" value="RNA_pol_sigma-70-like"/>
</dbReference>
<dbReference type="Pfam" id="PF04542">
    <property type="entry name" value="Sigma70_r2"/>
    <property type="match status" value="1"/>
</dbReference>
<evidence type="ECO:0000256" key="4">
    <source>
        <dbReference type="ARBA" id="ARBA00023163"/>
    </source>
</evidence>
<dbReference type="Gene3D" id="1.10.1740.10">
    <property type="match status" value="1"/>
</dbReference>
<feature type="domain" description="HTH luxR-type" evidence="5">
    <location>
        <begin position="121"/>
        <end position="181"/>
    </location>
</feature>
<sequence>MQEWLELIAEGNENAFRQLFDAYRPRIYTFLLRVTGSADVAEDAVQDIFLKLWKDRTKLVQIENFNAYLHRMAQNHAYSRFRSLAKEALILAELKDNTFSPQHPEHALVFKEVREQILDLVNQLSPQQRSVFLLSREAGLRHEEIARKMGITVLTVKKHMSVALRTLRKEIANRYSLLILLLLKY</sequence>
<proteinExistence type="inferred from homology"/>
<evidence type="ECO:0000256" key="2">
    <source>
        <dbReference type="ARBA" id="ARBA00023015"/>
    </source>
</evidence>
<dbReference type="Gene3D" id="1.10.10.10">
    <property type="entry name" value="Winged helix-like DNA-binding domain superfamily/Winged helix DNA-binding domain"/>
    <property type="match status" value="1"/>
</dbReference>
<dbReference type="InterPro" id="IPR036388">
    <property type="entry name" value="WH-like_DNA-bd_sf"/>
</dbReference>
<dbReference type="InterPro" id="IPR013249">
    <property type="entry name" value="RNA_pol_sigma70_r4_t2"/>
</dbReference>
<reference evidence="6 7" key="1">
    <citation type="submission" date="2021-11" db="EMBL/GenBank/DDBJ databases">
        <title>Genomic of Niabella pedocola.</title>
        <authorList>
            <person name="Wu T."/>
        </authorList>
    </citation>
    <scope>NUCLEOTIDE SEQUENCE [LARGE SCALE GENOMIC DNA]</scope>
    <source>
        <strain evidence="6 7">JCM 31011</strain>
    </source>
</reference>
<dbReference type="NCBIfam" id="TIGR02985">
    <property type="entry name" value="Sig70_bacteroi1"/>
    <property type="match status" value="1"/>
</dbReference>
<dbReference type="Proteomes" id="UP001199816">
    <property type="component" value="Unassembled WGS sequence"/>
</dbReference>